<dbReference type="Proteomes" id="UP000593766">
    <property type="component" value="Chromosome"/>
</dbReference>
<dbReference type="InterPro" id="IPR033913">
    <property type="entry name" value="MTH1175_dom"/>
</dbReference>
<dbReference type="SUPFAM" id="SSF53146">
    <property type="entry name" value="Nitrogenase accessory factor-like"/>
    <property type="match status" value="1"/>
</dbReference>
<evidence type="ECO:0000313" key="2">
    <source>
        <dbReference type="EMBL" id="QOR94756.1"/>
    </source>
</evidence>
<dbReference type="InterPro" id="IPR036105">
    <property type="entry name" value="DiNase_FeMo-co_biosyn_sf"/>
</dbReference>
<dbReference type="Gene3D" id="3.30.420.130">
    <property type="entry name" value="Dinitrogenase iron-molybdenum cofactor biosynthesis domain"/>
    <property type="match status" value="1"/>
</dbReference>
<dbReference type="OrthoDB" id="31206at2157"/>
<evidence type="ECO:0000313" key="3">
    <source>
        <dbReference type="Proteomes" id="UP000593766"/>
    </source>
</evidence>
<dbReference type="InterPro" id="IPR051840">
    <property type="entry name" value="NifX/NifY_domain"/>
</dbReference>
<dbReference type="CDD" id="cd00851">
    <property type="entry name" value="MTH1175"/>
    <property type="match status" value="1"/>
</dbReference>
<proteinExistence type="predicted"/>
<dbReference type="KEGG" id="tcs:IMZ38_02160"/>
<feature type="domain" description="Dinitrogenase iron-molybdenum cofactor biosynthesis" evidence="1">
    <location>
        <begin position="26"/>
        <end position="106"/>
    </location>
</feature>
<keyword evidence="3" id="KW-1185">Reference proteome</keyword>
<dbReference type="InterPro" id="IPR003731">
    <property type="entry name" value="Di-Nase_FeMo-co_biosynth"/>
</dbReference>
<sequence>MSSESSSIQPFMVAAPVVKVGSEYYLTPHFGRAPFFAIVQVAGNDYRILEIIENPHVRHEHGRGSRVIEMLTSRGVDSVIVLGIGYGAFRLLRESGVKIYYVPVEGATGSLVPLGKAVEMFVNKQLEEALEPRELD</sequence>
<reference evidence="2 3" key="1">
    <citation type="submission" date="2020-10" db="EMBL/GenBank/DDBJ databases">
        <title>Complete genome sequence of Thermosphaera aggregans strain 3507.</title>
        <authorList>
            <person name="Zayulina K.S."/>
            <person name="Elcheninov A.G."/>
            <person name="Toshchakov S.V."/>
            <person name="Kublanov I.V."/>
            <person name="Kochetkova T.V."/>
        </authorList>
    </citation>
    <scope>NUCLEOTIDE SEQUENCE [LARGE SCALE GENOMIC DNA]</scope>
    <source>
        <strain evidence="2 3">3507</strain>
    </source>
</reference>
<protein>
    <submittedName>
        <fullName evidence="2">NifB/NifX family molybdenum-iron cluster-binding protein</fullName>
    </submittedName>
</protein>
<dbReference type="EMBL" id="CP063144">
    <property type="protein sequence ID" value="QOR94756.1"/>
    <property type="molecule type" value="Genomic_DNA"/>
</dbReference>
<gene>
    <name evidence="2" type="ORF">IMZ38_02160</name>
</gene>
<name>A0A7M1URU4_9CREN</name>
<dbReference type="RefSeq" id="WP_193436553.1">
    <property type="nucleotide sequence ID" value="NZ_CP063144.1"/>
</dbReference>
<dbReference type="PANTHER" id="PTHR33937:SF2">
    <property type="entry name" value="DINITROGENASE IRON-MOLYBDENUM COFACTOR BIOSYNTHESIS DOMAIN-CONTAINING PROTEIN"/>
    <property type="match status" value="1"/>
</dbReference>
<dbReference type="AlphaFoldDB" id="A0A7M1URU4"/>
<organism evidence="2 3">
    <name type="scientific">Thermosphaera chiliense</name>
    <dbReference type="NCBI Taxonomy" id="3402707"/>
    <lineage>
        <taxon>Archaea</taxon>
        <taxon>Thermoproteota</taxon>
        <taxon>Thermoprotei</taxon>
        <taxon>Desulfurococcales</taxon>
        <taxon>Desulfurococcaceae</taxon>
        <taxon>Thermosphaera</taxon>
    </lineage>
</organism>
<evidence type="ECO:0000259" key="1">
    <source>
        <dbReference type="Pfam" id="PF02579"/>
    </source>
</evidence>
<dbReference type="PANTHER" id="PTHR33937">
    <property type="entry name" value="IRON-MOLYBDENUM PROTEIN-RELATED-RELATED"/>
    <property type="match status" value="1"/>
</dbReference>
<accession>A0A7M1URU4</accession>
<dbReference type="Pfam" id="PF02579">
    <property type="entry name" value="Nitro_FeMo-Co"/>
    <property type="match status" value="1"/>
</dbReference>
<dbReference type="GeneID" id="59454184"/>